<keyword evidence="3 7" id="KW-0479">Metal-binding</keyword>
<dbReference type="InterPro" id="IPR045090">
    <property type="entry name" value="Pept_M3A_M3B"/>
</dbReference>
<dbReference type="SUPFAM" id="SSF55486">
    <property type="entry name" value="Metalloproteases ('zincins'), catalytic domain"/>
    <property type="match status" value="1"/>
</dbReference>
<comment type="caution">
    <text evidence="10">The sequence shown here is derived from an EMBL/GenBank/DDBJ whole genome shotgun (WGS) entry which is preliminary data.</text>
</comment>
<name>A0ABS7RRK1_9ACTN</name>
<gene>
    <name evidence="10" type="ORF">K1X13_17875</name>
</gene>
<dbReference type="InterPro" id="IPR001567">
    <property type="entry name" value="Pept_M3A_M3B_dom"/>
</dbReference>
<evidence type="ECO:0000256" key="8">
    <source>
        <dbReference type="SAM" id="MobiDB-lite"/>
    </source>
</evidence>
<feature type="compositionally biased region" description="Low complexity" evidence="8">
    <location>
        <begin position="112"/>
        <end position="121"/>
    </location>
</feature>
<feature type="region of interest" description="Disordered" evidence="8">
    <location>
        <begin position="1"/>
        <end position="189"/>
    </location>
</feature>
<keyword evidence="2 7" id="KW-0645">Protease</keyword>
<proteinExistence type="inferred from homology"/>
<feature type="compositionally biased region" description="Basic residues" evidence="8">
    <location>
        <begin position="101"/>
        <end position="111"/>
    </location>
</feature>
<dbReference type="Proteomes" id="UP000754710">
    <property type="component" value="Unassembled WGS sequence"/>
</dbReference>
<dbReference type="CDD" id="cd06455">
    <property type="entry name" value="M3A_TOP"/>
    <property type="match status" value="1"/>
</dbReference>
<feature type="compositionally biased region" description="Basic residues" evidence="8">
    <location>
        <begin position="134"/>
        <end position="146"/>
    </location>
</feature>
<dbReference type="InterPro" id="IPR024079">
    <property type="entry name" value="MetalloPept_cat_dom_sf"/>
</dbReference>
<evidence type="ECO:0000256" key="7">
    <source>
        <dbReference type="RuleBase" id="RU003435"/>
    </source>
</evidence>
<dbReference type="PANTHER" id="PTHR11804">
    <property type="entry name" value="PROTEASE M3 THIMET OLIGOPEPTIDASE-RELATED"/>
    <property type="match status" value="1"/>
</dbReference>
<keyword evidence="6 7" id="KW-0482">Metalloprotease</keyword>
<comment type="similarity">
    <text evidence="1 7">Belongs to the peptidase M3 family.</text>
</comment>
<keyword evidence="4 7" id="KW-0378">Hydrolase</keyword>
<evidence type="ECO:0000256" key="5">
    <source>
        <dbReference type="ARBA" id="ARBA00022833"/>
    </source>
</evidence>
<evidence type="ECO:0000256" key="3">
    <source>
        <dbReference type="ARBA" id="ARBA00022723"/>
    </source>
</evidence>
<dbReference type="EMBL" id="JAIEZQ010000003">
    <property type="protein sequence ID" value="MBY9076703.1"/>
    <property type="molecule type" value="Genomic_DNA"/>
</dbReference>
<keyword evidence="11" id="KW-1185">Reference proteome</keyword>
<evidence type="ECO:0000259" key="9">
    <source>
        <dbReference type="Pfam" id="PF01432"/>
    </source>
</evidence>
<feature type="compositionally biased region" description="Low complexity" evidence="8">
    <location>
        <begin position="91"/>
        <end position="100"/>
    </location>
</feature>
<protein>
    <submittedName>
        <fullName evidence="10">Zn-dependent oligopeptidase</fullName>
    </submittedName>
</protein>
<evidence type="ECO:0000256" key="4">
    <source>
        <dbReference type="ARBA" id="ARBA00022801"/>
    </source>
</evidence>
<evidence type="ECO:0000313" key="11">
    <source>
        <dbReference type="Proteomes" id="UP000754710"/>
    </source>
</evidence>
<dbReference type="Gene3D" id="3.40.390.10">
    <property type="entry name" value="Collagenase (Catalytic Domain)"/>
    <property type="match status" value="1"/>
</dbReference>
<evidence type="ECO:0000256" key="2">
    <source>
        <dbReference type="ARBA" id="ARBA00022670"/>
    </source>
</evidence>
<dbReference type="Gene3D" id="1.10.1370.10">
    <property type="entry name" value="Neurolysin, domain 3"/>
    <property type="match status" value="1"/>
</dbReference>
<feature type="domain" description="Peptidase M3A/M3B catalytic" evidence="9">
    <location>
        <begin position="405"/>
        <end position="832"/>
    </location>
</feature>
<accession>A0ABS7RRK1</accession>
<reference evidence="10 11" key="1">
    <citation type="submission" date="2021-08" db="EMBL/GenBank/DDBJ databases">
        <title>Nocardioides bacterium WL0053 sp. nov., isolated from the sediment.</title>
        <authorList>
            <person name="Wang L."/>
            <person name="Zhang D."/>
            <person name="Zhang A."/>
        </authorList>
    </citation>
    <scope>NUCLEOTIDE SEQUENCE [LARGE SCALE GENOMIC DNA]</scope>
    <source>
        <strain evidence="10 11">WL0053</strain>
    </source>
</reference>
<feature type="compositionally biased region" description="Pro residues" evidence="8">
    <location>
        <begin position="46"/>
        <end position="68"/>
    </location>
</feature>
<evidence type="ECO:0000313" key="10">
    <source>
        <dbReference type="EMBL" id="MBY9076703.1"/>
    </source>
</evidence>
<sequence>MPASAATSPPTSEPSPSWSGARSRTPRPRRSRPSSPPPCWSTASGPPRPPRSPRPTGPSGRPLPPSPPLRRRNESRSRTPRGRAAPPCVPPRGRLAPPRSSSRRSHTRPRPARTSPVLPSRPTGPAPTGPPGRTSRRGGAARRWRPARSPPPCSPPGGRPSRRRPGPDARGIPPTRTHADGKRSRTLTRLARVGGVTTTPRPLDLPTDSSAWEPWFAQRCDEQLARARELVDRLKTSPPDDADGVLGLWNDASLALGNAFAVSSLMSQVHPDESVRTRAEKGEQEAHRLLTEMGLDRALYDVLAAVDPSGLDAGAGRVLELSLRDFRRAGVDQDESVRERIRAMAERETELAQEFSKNIRDDVRSVVLEPSRLAGLPADYVEGHPVAEDGTVTVTTDYPDYVPFMTFAEDREARAELLRAFLNRAWPDNDALLVELLRLRDEHARLLGYADWPSYDAEVKMIGKGPDIIEFVDKITDAAEESARRDYDVLLARLRRDHPDAAAVDSTDKAYYGEVIRKENFDVDAQQVRAYFDFAKVRAGLLDVTGRLFGLEYTPVPDAPRWHEDVAVYDVRTDDDQDLGRIYLDLHPREGKYKHAAQFDLVPGVADRQLAEGVLVCNFPRGLMEHDDVVTLFHEFGHLVHHVLAGRHAWARFSGVATEWDFVEAPSQMLEEWAWDATVLQSFATNEAGEPIPAELVAKMRKADEFGKGYQARTQMFYAALSYTIHHAVPEDTTALVRELQGRYDVFSYVPGTHFHASFGHLEGYTSAYYTYMWSLVIAKDLFSAFDEDDLFAPEVAHRYRDRVLAAGGSRDAADLVEDFLGRPYTFEAFERWLNQG</sequence>
<feature type="compositionally biased region" description="Pro residues" evidence="8">
    <location>
        <begin position="148"/>
        <end position="158"/>
    </location>
</feature>
<feature type="compositionally biased region" description="Low complexity" evidence="8">
    <location>
        <begin position="1"/>
        <end position="17"/>
    </location>
</feature>
<organism evidence="10 11">
    <name type="scientific">Nocardioides jiangsuensis</name>
    <dbReference type="NCBI Taxonomy" id="2866161"/>
    <lineage>
        <taxon>Bacteria</taxon>
        <taxon>Bacillati</taxon>
        <taxon>Actinomycetota</taxon>
        <taxon>Actinomycetes</taxon>
        <taxon>Propionibacteriales</taxon>
        <taxon>Nocardioidaceae</taxon>
        <taxon>Nocardioides</taxon>
    </lineage>
</organism>
<evidence type="ECO:0000256" key="1">
    <source>
        <dbReference type="ARBA" id="ARBA00006040"/>
    </source>
</evidence>
<evidence type="ECO:0000256" key="6">
    <source>
        <dbReference type="ARBA" id="ARBA00023049"/>
    </source>
</evidence>
<comment type="cofactor">
    <cofactor evidence="7">
        <name>Zn(2+)</name>
        <dbReference type="ChEBI" id="CHEBI:29105"/>
    </cofactor>
    <text evidence="7">Binds 1 zinc ion.</text>
</comment>
<keyword evidence="5 7" id="KW-0862">Zinc</keyword>
<dbReference type="InterPro" id="IPR024077">
    <property type="entry name" value="Neurolysin/TOP_dom2"/>
</dbReference>
<dbReference type="PANTHER" id="PTHR11804:SF84">
    <property type="entry name" value="SACCHAROLYSIN"/>
    <property type="match status" value="1"/>
</dbReference>
<dbReference type="Pfam" id="PF01432">
    <property type="entry name" value="Peptidase_M3"/>
    <property type="match status" value="1"/>
</dbReference>